<dbReference type="SMART" id="SM00343">
    <property type="entry name" value="ZnF_C2HC"/>
    <property type="match status" value="1"/>
</dbReference>
<feature type="compositionally biased region" description="Pro residues" evidence="7">
    <location>
        <begin position="523"/>
        <end position="569"/>
    </location>
</feature>
<dbReference type="InterPro" id="IPR033489">
    <property type="entry name" value="RBBP6"/>
</dbReference>
<evidence type="ECO:0000256" key="3">
    <source>
        <dbReference type="ARBA" id="ARBA00022771"/>
    </source>
</evidence>
<dbReference type="PANTHER" id="PTHR15439:SF0">
    <property type="entry name" value="CELL DIVISION CYCLE AND APOPTOSIS REGULATOR PROTEIN 1-RELATED"/>
    <property type="match status" value="1"/>
</dbReference>
<evidence type="ECO:0000256" key="2">
    <source>
        <dbReference type="ARBA" id="ARBA00022723"/>
    </source>
</evidence>
<feature type="compositionally biased region" description="Basic and acidic residues" evidence="7">
    <location>
        <begin position="415"/>
        <end position="435"/>
    </location>
</feature>
<feature type="compositionally biased region" description="Low complexity" evidence="7">
    <location>
        <begin position="656"/>
        <end position="676"/>
    </location>
</feature>
<accession>A0A834IQ37</accession>
<evidence type="ECO:0000259" key="8">
    <source>
        <dbReference type="PROSITE" id="PS50089"/>
    </source>
</evidence>
<evidence type="ECO:0000313" key="11">
    <source>
        <dbReference type="EMBL" id="KAF7284134.1"/>
    </source>
</evidence>
<evidence type="ECO:0000256" key="5">
    <source>
        <dbReference type="ARBA" id="ARBA00023242"/>
    </source>
</evidence>
<dbReference type="GO" id="GO:0006397">
    <property type="term" value="P:mRNA processing"/>
    <property type="evidence" value="ECO:0007669"/>
    <property type="project" value="InterPro"/>
</dbReference>
<reference evidence="11" key="1">
    <citation type="submission" date="2020-08" db="EMBL/GenBank/DDBJ databases">
        <title>Genome sequencing and assembly of the red palm weevil Rhynchophorus ferrugineus.</title>
        <authorList>
            <person name="Dias G.B."/>
            <person name="Bergman C.M."/>
            <person name="Manee M."/>
        </authorList>
    </citation>
    <scope>NUCLEOTIDE SEQUENCE</scope>
    <source>
        <strain evidence="11">AA-2017</strain>
        <tissue evidence="11">Whole larva</tissue>
    </source>
</reference>
<keyword evidence="12" id="KW-1185">Reference proteome</keyword>
<feature type="compositionally biased region" description="Polar residues" evidence="7">
    <location>
        <begin position="470"/>
        <end position="482"/>
    </location>
</feature>
<feature type="compositionally biased region" description="Basic and acidic residues" evidence="7">
    <location>
        <begin position="443"/>
        <end position="462"/>
    </location>
</feature>
<dbReference type="AlphaFoldDB" id="A0A834IQ37"/>
<feature type="compositionally biased region" description="Polar residues" evidence="7">
    <location>
        <begin position="402"/>
        <end position="412"/>
    </location>
</feature>
<proteinExistence type="predicted"/>
<dbReference type="OrthoDB" id="106784at2759"/>
<feature type="region of interest" description="Disordered" evidence="7">
    <location>
        <begin position="317"/>
        <end position="709"/>
    </location>
</feature>
<dbReference type="Pfam" id="PF00098">
    <property type="entry name" value="zf-CCHC"/>
    <property type="match status" value="1"/>
</dbReference>
<dbReference type="SMART" id="SM01180">
    <property type="entry name" value="DWNN"/>
    <property type="match status" value="1"/>
</dbReference>
<keyword evidence="2" id="KW-0479">Metal-binding</keyword>
<evidence type="ECO:0000259" key="9">
    <source>
        <dbReference type="PROSITE" id="PS50158"/>
    </source>
</evidence>
<organism evidence="11 12">
    <name type="scientific">Rhynchophorus ferrugineus</name>
    <name type="common">Red palm weevil</name>
    <name type="synonym">Curculio ferrugineus</name>
    <dbReference type="NCBI Taxonomy" id="354439"/>
    <lineage>
        <taxon>Eukaryota</taxon>
        <taxon>Metazoa</taxon>
        <taxon>Ecdysozoa</taxon>
        <taxon>Arthropoda</taxon>
        <taxon>Hexapoda</taxon>
        <taxon>Insecta</taxon>
        <taxon>Pterygota</taxon>
        <taxon>Neoptera</taxon>
        <taxon>Endopterygota</taxon>
        <taxon>Coleoptera</taxon>
        <taxon>Polyphaga</taxon>
        <taxon>Cucujiformia</taxon>
        <taxon>Curculionidae</taxon>
        <taxon>Dryophthorinae</taxon>
        <taxon>Rhynchophorus</taxon>
    </lineage>
</organism>
<dbReference type="PROSITE" id="PS51282">
    <property type="entry name" value="DWNN"/>
    <property type="match status" value="1"/>
</dbReference>
<dbReference type="InterPro" id="IPR036875">
    <property type="entry name" value="Znf_CCHC_sf"/>
</dbReference>
<evidence type="ECO:0008006" key="13">
    <source>
        <dbReference type="Google" id="ProtNLM"/>
    </source>
</evidence>
<dbReference type="Gene3D" id="3.10.20.90">
    <property type="entry name" value="Phosphatidylinositol 3-kinase Catalytic Subunit, Chain A, domain 1"/>
    <property type="match status" value="1"/>
</dbReference>
<feature type="domain" description="CCHC-type" evidence="9">
    <location>
        <begin position="155"/>
        <end position="170"/>
    </location>
</feature>
<dbReference type="GO" id="GO:0003676">
    <property type="term" value="F:nucleic acid binding"/>
    <property type="evidence" value="ECO:0007669"/>
    <property type="project" value="InterPro"/>
</dbReference>
<dbReference type="SUPFAM" id="SSF57850">
    <property type="entry name" value="RING/U-box"/>
    <property type="match status" value="1"/>
</dbReference>
<dbReference type="PANTHER" id="PTHR15439">
    <property type="entry name" value="RETINOBLASTOMA-BINDING PROTEIN 6"/>
    <property type="match status" value="1"/>
</dbReference>
<evidence type="ECO:0000256" key="6">
    <source>
        <dbReference type="PROSITE-ProRule" id="PRU00047"/>
    </source>
</evidence>
<dbReference type="GO" id="GO:0016567">
    <property type="term" value="P:protein ubiquitination"/>
    <property type="evidence" value="ECO:0007669"/>
    <property type="project" value="InterPro"/>
</dbReference>
<protein>
    <recommendedName>
        <fullName evidence="13">E3 ubiquitin-protein ligase RBBP6</fullName>
    </recommendedName>
</protein>
<name>A0A834IQ37_RHYFE</name>
<keyword evidence="5" id="KW-0539">Nucleus</keyword>
<sequence length="723" mass="80799">MSVHYRFKSALEYDTITFDGLHISVKDLKNSILQQKRIGRSTDFDLLITNAQTQEVYKDENTLIPKNTSLLIARIPLTVPKPKQWEGYGGNDTPPSIKMDDIGPIGKAVDLANLDAPEDDKIKAMMTQSTQEYDPSNYLKIRGANQVGPVPASYRCYKCHQNGHWIKDCPLGQGTENLEIKKSTGIPQSFMVPVEGPQVPGAMMMSNGQYAVPALDYQAYSQKNTAPPPVVEPKPEIPEDLVCSICSDLLADAVMIPCCGNSFCDECIRSVLLESEEHECPDCHEKDISPATLIPNRFLRKSVANFKNTTGYEKKPVYKPKSLLDKEAEPKKEATPPPVVDSTEKEHQKLEQKTVISEADSTEHTKNETDFSKQEIDEDSLKIDDVKGPPGVSPPPSESPKHQITSNITNTNHRVKNDRDKEKDSKQKSRSESPKQRRHRRSPSYEKCRSEERQGTPTRDEPPGIGTNYIPPTSSESYNSGIATGALPGSVIGPMQGPPPTNLPPGVYAPPGQQPPLGNYPPVQGPPPNFRIPPPGTQPAPFLGPGPYPIPPRPLYDPTRPPLGGPPAAFPTQYTGRARDYNRGRGIRERTPPGVIDDPLAAFNRILREKDEKRARQQRLARRSWSRSRSRSRTFSRSPPPSRRRSRTPRRRSRSRSFSISRSRSRSYSKSPRGSSPAPPRRSPPSSLQLRRDHARFRSPVRSPPHRYEHDHKNYLCQFVVLA</sequence>
<comment type="subcellular location">
    <subcellularLocation>
        <location evidence="1">Nucleus</location>
    </subcellularLocation>
</comment>
<dbReference type="CDD" id="cd16620">
    <property type="entry name" value="vRING-HC-C4C4_RBBP6"/>
    <property type="match status" value="1"/>
</dbReference>
<feature type="compositionally biased region" description="Basic and acidic residues" evidence="7">
    <location>
        <begin position="606"/>
        <end position="615"/>
    </location>
</feature>
<feature type="domain" description="RING-type" evidence="8">
    <location>
        <begin position="243"/>
        <end position="284"/>
    </location>
</feature>
<dbReference type="SUPFAM" id="SSF57756">
    <property type="entry name" value="Retrovirus zinc finger-like domains"/>
    <property type="match status" value="1"/>
</dbReference>
<comment type="caution">
    <text evidence="11">The sequence shown here is derived from an EMBL/GenBank/DDBJ whole genome shotgun (WGS) entry which is preliminary data.</text>
</comment>
<evidence type="ECO:0000256" key="4">
    <source>
        <dbReference type="ARBA" id="ARBA00022833"/>
    </source>
</evidence>
<evidence type="ECO:0000256" key="1">
    <source>
        <dbReference type="ARBA" id="ARBA00004123"/>
    </source>
</evidence>
<keyword evidence="3 6" id="KW-0863">Zinc-finger</keyword>
<evidence type="ECO:0000259" key="10">
    <source>
        <dbReference type="PROSITE" id="PS51282"/>
    </source>
</evidence>
<dbReference type="GO" id="GO:0061630">
    <property type="term" value="F:ubiquitin protein ligase activity"/>
    <property type="evidence" value="ECO:0007669"/>
    <property type="project" value="InterPro"/>
</dbReference>
<dbReference type="SMART" id="SM00184">
    <property type="entry name" value="RING"/>
    <property type="match status" value="1"/>
</dbReference>
<dbReference type="InterPro" id="IPR001841">
    <property type="entry name" value="Znf_RING"/>
</dbReference>
<dbReference type="PROSITE" id="PS50158">
    <property type="entry name" value="ZF_CCHC"/>
    <property type="match status" value="1"/>
</dbReference>
<feature type="compositionally biased region" description="Basic and acidic residues" evidence="7">
    <location>
        <begin position="361"/>
        <end position="387"/>
    </location>
</feature>
<feature type="compositionally biased region" description="Basic and acidic residues" evidence="7">
    <location>
        <begin position="342"/>
        <end position="352"/>
    </location>
</feature>
<evidence type="ECO:0000313" key="12">
    <source>
        <dbReference type="Proteomes" id="UP000625711"/>
    </source>
</evidence>
<feature type="compositionally biased region" description="Basic residues" evidence="7">
    <location>
        <begin position="616"/>
        <end position="634"/>
    </location>
</feature>
<gene>
    <name evidence="11" type="ORF">GWI33_022492</name>
</gene>
<keyword evidence="4" id="KW-0862">Zinc</keyword>
<dbReference type="InterPro" id="IPR013083">
    <property type="entry name" value="Znf_RING/FYVE/PHD"/>
</dbReference>
<dbReference type="Gene3D" id="3.30.40.10">
    <property type="entry name" value="Zinc/RING finger domain, C3HC4 (zinc finger)"/>
    <property type="match status" value="1"/>
</dbReference>
<dbReference type="InterPro" id="IPR014891">
    <property type="entry name" value="DWNN_domain"/>
</dbReference>
<feature type="domain" description="DWNN" evidence="10">
    <location>
        <begin position="3"/>
        <end position="76"/>
    </location>
</feature>
<dbReference type="Pfam" id="PF08783">
    <property type="entry name" value="DWNN"/>
    <property type="match status" value="1"/>
</dbReference>
<feature type="compositionally biased region" description="Basic residues" evidence="7">
    <location>
        <begin position="642"/>
        <end position="655"/>
    </location>
</feature>
<evidence type="ECO:0000256" key="7">
    <source>
        <dbReference type="SAM" id="MobiDB-lite"/>
    </source>
</evidence>
<dbReference type="PROSITE" id="PS50089">
    <property type="entry name" value="ZF_RING_2"/>
    <property type="match status" value="1"/>
</dbReference>
<dbReference type="InterPro" id="IPR001878">
    <property type="entry name" value="Znf_CCHC"/>
</dbReference>
<dbReference type="EMBL" id="JAACXV010000082">
    <property type="protein sequence ID" value="KAF7284134.1"/>
    <property type="molecule type" value="Genomic_DNA"/>
</dbReference>
<dbReference type="GO" id="GO:0008270">
    <property type="term" value="F:zinc ion binding"/>
    <property type="evidence" value="ECO:0007669"/>
    <property type="project" value="UniProtKB-KW"/>
</dbReference>
<dbReference type="Gene3D" id="4.10.60.10">
    <property type="entry name" value="Zinc finger, CCHC-type"/>
    <property type="match status" value="1"/>
</dbReference>
<dbReference type="Pfam" id="PF13923">
    <property type="entry name" value="zf-C3HC4_2"/>
    <property type="match status" value="1"/>
</dbReference>
<feature type="compositionally biased region" description="Basic and acidic residues" evidence="7">
    <location>
        <begin position="577"/>
        <end position="591"/>
    </location>
</feature>
<feature type="compositionally biased region" description="Basic and acidic residues" evidence="7">
    <location>
        <begin position="317"/>
        <end position="334"/>
    </location>
</feature>
<dbReference type="Proteomes" id="UP000625711">
    <property type="component" value="Unassembled WGS sequence"/>
</dbReference>
<dbReference type="GO" id="GO:0005634">
    <property type="term" value="C:nucleus"/>
    <property type="evidence" value="ECO:0007669"/>
    <property type="project" value="UniProtKB-SubCell"/>
</dbReference>
<dbReference type="GO" id="GO:0006511">
    <property type="term" value="P:ubiquitin-dependent protein catabolic process"/>
    <property type="evidence" value="ECO:0007669"/>
    <property type="project" value="TreeGrafter"/>
</dbReference>